<proteinExistence type="inferred from homology"/>
<reference evidence="4" key="1">
    <citation type="submission" date="2023-03" db="EMBL/GenBank/DDBJ databases">
        <title>Massive genome expansion in bonnet fungi (Mycena s.s.) driven by repeated elements and novel gene families across ecological guilds.</title>
        <authorList>
            <consortium name="Lawrence Berkeley National Laboratory"/>
            <person name="Harder C.B."/>
            <person name="Miyauchi S."/>
            <person name="Viragh M."/>
            <person name="Kuo A."/>
            <person name="Thoen E."/>
            <person name="Andreopoulos B."/>
            <person name="Lu D."/>
            <person name="Skrede I."/>
            <person name="Drula E."/>
            <person name="Henrissat B."/>
            <person name="Morin E."/>
            <person name="Kohler A."/>
            <person name="Barry K."/>
            <person name="LaButti K."/>
            <person name="Morin E."/>
            <person name="Salamov A."/>
            <person name="Lipzen A."/>
            <person name="Mereny Z."/>
            <person name="Hegedus B."/>
            <person name="Baldrian P."/>
            <person name="Stursova M."/>
            <person name="Weitz H."/>
            <person name="Taylor A."/>
            <person name="Grigoriev I.V."/>
            <person name="Nagy L.G."/>
            <person name="Martin F."/>
            <person name="Kauserud H."/>
        </authorList>
    </citation>
    <scope>NUCLEOTIDE SEQUENCE</scope>
    <source>
        <strain evidence="4">CBHHK067</strain>
    </source>
</reference>
<evidence type="ECO:0000313" key="4">
    <source>
        <dbReference type="EMBL" id="KAJ7693321.1"/>
    </source>
</evidence>
<dbReference type="InterPro" id="IPR051164">
    <property type="entry name" value="NmrA-like_oxidored"/>
</dbReference>
<keyword evidence="5" id="KW-1185">Reference proteome</keyword>
<dbReference type="Pfam" id="PF05368">
    <property type="entry name" value="NmrA"/>
    <property type="match status" value="1"/>
</dbReference>
<comment type="similarity">
    <text evidence="1">Belongs to the NmrA-type oxidoreductase family.</text>
</comment>
<evidence type="ECO:0000313" key="5">
    <source>
        <dbReference type="Proteomes" id="UP001221757"/>
    </source>
</evidence>
<sequence>MYDLKKIVVVIGATGTQGGYVVQELLKHPEYHVRAVTRDPRKPSAKALASSVELVQANLNDLPSLKMAFAGAHAIFAYTDFFDTPLTTNEVFKESETLEFNQGMNLALAAAATSSLEHYIWSSTPDATEQSAGKHPNICFFNSKSRVTCAIRTKMPALWAKTTEIWIGFMYENFIKFATFSPQPTPSGVYELAVPLAPDSVLGSVHCKDLGPFFDFILRSGTRYHAKTIGLVAEELPESRRLEIWGHAVDKPVRFNAITPAEYVARLEGFGVPTAAAEGFTDLYGLFKDLGNAYSGEDVLQARDLVPGGFFRSWKDYCHEEDWAAFLKA</sequence>
<dbReference type="InterPro" id="IPR036291">
    <property type="entry name" value="NAD(P)-bd_dom_sf"/>
</dbReference>
<dbReference type="AlphaFoldDB" id="A0AAD7DKE3"/>
<comment type="caution">
    <text evidence="4">The sequence shown here is derived from an EMBL/GenBank/DDBJ whole genome shotgun (WGS) entry which is preliminary data.</text>
</comment>
<dbReference type="EMBL" id="JARKIE010000046">
    <property type="protein sequence ID" value="KAJ7693321.1"/>
    <property type="molecule type" value="Genomic_DNA"/>
</dbReference>
<dbReference type="SUPFAM" id="SSF51735">
    <property type="entry name" value="NAD(P)-binding Rossmann-fold domains"/>
    <property type="match status" value="1"/>
</dbReference>
<accession>A0AAD7DKE3</accession>
<dbReference type="PANTHER" id="PTHR42748">
    <property type="entry name" value="NITROGEN METABOLITE REPRESSION PROTEIN NMRA FAMILY MEMBER"/>
    <property type="match status" value="1"/>
</dbReference>
<protein>
    <recommendedName>
        <fullName evidence="3">NmrA-like domain-containing protein</fullName>
    </recommendedName>
</protein>
<gene>
    <name evidence="4" type="ORF">B0H17DRAFT_1059733</name>
</gene>
<name>A0AAD7DKE3_MYCRO</name>
<dbReference type="Gene3D" id="3.40.50.720">
    <property type="entry name" value="NAD(P)-binding Rossmann-like Domain"/>
    <property type="match status" value="1"/>
</dbReference>
<keyword evidence="2" id="KW-0521">NADP</keyword>
<dbReference type="InterPro" id="IPR008030">
    <property type="entry name" value="NmrA-like"/>
</dbReference>
<organism evidence="4 5">
    <name type="scientific">Mycena rosella</name>
    <name type="common">Pink bonnet</name>
    <name type="synonym">Agaricus rosellus</name>
    <dbReference type="NCBI Taxonomy" id="1033263"/>
    <lineage>
        <taxon>Eukaryota</taxon>
        <taxon>Fungi</taxon>
        <taxon>Dikarya</taxon>
        <taxon>Basidiomycota</taxon>
        <taxon>Agaricomycotina</taxon>
        <taxon>Agaricomycetes</taxon>
        <taxon>Agaricomycetidae</taxon>
        <taxon>Agaricales</taxon>
        <taxon>Marasmiineae</taxon>
        <taxon>Mycenaceae</taxon>
        <taxon>Mycena</taxon>
    </lineage>
</organism>
<evidence type="ECO:0000256" key="1">
    <source>
        <dbReference type="ARBA" id="ARBA00006328"/>
    </source>
</evidence>
<feature type="domain" description="NmrA-like" evidence="3">
    <location>
        <begin position="5"/>
        <end position="294"/>
    </location>
</feature>
<evidence type="ECO:0000256" key="2">
    <source>
        <dbReference type="ARBA" id="ARBA00022857"/>
    </source>
</evidence>
<dbReference type="GO" id="GO:0005634">
    <property type="term" value="C:nucleus"/>
    <property type="evidence" value="ECO:0007669"/>
    <property type="project" value="TreeGrafter"/>
</dbReference>
<dbReference type="PANTHER" id="PTHR42748:SF28">
    <property type="entry name" value="NMRA-LIKE DOMAIN-CONTAINING PROTEIN"/>
    <property type="match status" value="1"/>
</dbReference>
<dbReference type="Proteomes" id="UP001221757">
    <property type="component" value="Unassembled WGS sequence"/>
</dbReference>
<evidence type="ECO:0000259" key="3">
    <source>
        <dbReference type="Pfam" id="PF05368"/>
    </source>
</evidence>
<dbReference type="Gene3D" id="3.90.25.10">
    <property type="entry name" value="UDP-galactose 4-epimerase, domain 1"/>
    <property type="match status" value="1"/>
</dbReference>